<dbReference type="PANTHER" id="PTHR42718:SF46">
    <property type="entry name" value="BLR6921 PROTEIN"/>
    <property type="match status" value="1"/>
</dbReference>
<gene>
    <name evidence="9" type="ORF">Pph01_17210</name>
</gene>
<feature type="transmembrane region" description="Helical" evidence="7">
    <location>
        <begin position="61"/>
        <end position="78"/>
    </location>
</feature>
<feature type="transmembrane region" description="Helical" evidence="7">
    <location>
        <begin position="236"/>
        <end position="260"/>
    </location>
</feature>
<evidence type="ECO:0000259" key="8">
    <source>
        <dbReference type="PROSITE" id="PS50850"/>
    </source>
</evidence>
<feature type="transmembrane region" description="Helical" evidence="7">
    <location>
        <begin position="344"/>
        <end position="363"/>
    </location>
</feature>
<feature type="transmembrane region" description="Helical" evidence="7">
    <location>
        <begin position="122"/>
        <end position="140"/>
    </location>
</feature>
<dbReference type="PROSITE" id="PS00216">
    <property type="entry name" value="SUGAR_TRANSPORT_1"/>
    <property type="match status" value="1"/>
</dbReference>
<feature type="transmembrane region" description="Helical" evidence="7">
    <location>
        <begin position="152"/>
        <end position="171"/>
    </location>
</feature>
<dbReference type="SUPFAM" id="SSF103473">
    <property type="entry name" value="MFS general substrate transporter"/>
    <property type="match status" value="1"/>
</dbReference>
<evidence type="ECO:0000256" key="1">
    <source>
        <dbReference type="ARBA" id="ARBA00004651"/>
    </source>
</evidence>
<dbReference type="PROSITE" id="PS50850">
    <property type="entry name" value="MFS"/>
    <property type="match status" value="1"/>
</dbReference>
<dbReference type="PANTHER" id="PTHR42718">
    <property type="entry name" value="MAJOR FACILITATOR SUPERFAMILY MULTIDRUG TRANSPORTER MFSC"/>
    <property type="match status" value="1"/>
</dbReference>
<reference evidence="9 10" key="1">
    <citation type="submission" date="2021-01" db="EMBL/GenBank/DDBJ databases">
        <title>Whole genome shotgun sequence of Planotetraspora phitsanulokensis NBRC 104273.</title>
        <authorList>
            <person name="Komaki H."/>
            <person name="Tamura T."/>
        </authorList>
    </citation>
    <scope>NUCLEOTIDE SEQUENCE [LARGE SCALE GENOMIC DNA]</scope>
    <source>
        <strain evidence="9 10">NBRC 104273</strain>
    </source>
</reference>
<organism evidence="9 10">
    <name type="scientific">Planotetraspora phitsanulokensis</name>
    <dbReference type="NCBI Taxonomy" id="575192"/>
    <lineage>
        <taxon>Bacteria</taxon>
        <taxon>Bacillati</taxon>
        <taxon>Actinomycetota</taxon>
        <taxon>Actinomycetes</taxon>
        <taxon>Streptosporangiales</taxon>
        <taxon>Streptosporangiaceae</taxon>
        <taxon>Planotetraspora</taxon>
    </lineage>
</organism>
<evidence type="ECO:0000256" key="5">
    <source>
        <dbReference type="ARBA" id="ARBA00022989"/>
    </source>
</evidence>
<dbReference type="InterPro" id="IPR011701">
    <property type="entry name" value="MFS"/>
</dbReference>
<feature type="domain" description="Major facilitator superfamily (MFS) profile" evidence="8">
    <location>
        <begin position="24"/>
        <end position="487"/>
    </location>
</feature>
<dbReference type="InterPro" id="IPR020846">
    <property type="entry name" value="MFS_dom"/>
</dbReference>
<dbReference type="AlphaFoldDB" id="A0A8J3U1A8"/>
<dbReference type="PRINTS" id="PR01036">
    <property type="entry name" value="TCRTETB"/>
</dbReference>
<comment type="caution">
    <text evidence="9">The sequence shown here is derived from an EMBL/GenBank/DDBJ whole genome shotgun (WGS) entry which is preliminary data.</text>
</comment>
<sequence>MSTESSPADTERAGAGPDPRRWLALAVICVSMLMVVLDVSIVNIALPRAQIDLGISDADRQWVVTAYALAFGGLLLLGGRVVDFAGRKRVFVIGLLGFAAASMLGGLAPSAGLLFAARALQGGFSALLAPASLSLITVSFTEPRERAKAFGIYGAIQGGGGAVGLILGGVLTEYADWRWCLFVNVPIAIAAASSALPVVRESRADGERHYDVPGALLVTGGLVALVYGFTRAAEGTGWLAPSTLGLLAAAAALLVAFVVVEKRATHPLLPLRVVLDRNRGGSFLASVLIGAGMFGMLLFLTFYFQVNLGYTPIQAGLAYLPFSAGVIAASTLGSGLVTRLGARALMSGGIAVAAVGMFWLTGIDASSSYVSGALPAEIVTSLGLGLFFLAVPNVALAGVAPHDIGVTSAMLSTSQQIGGALGPALLNTLYVSALAAYFAPDDPASGGVPRTRLLEGYLYGYRVAYLAGGVLFVLALAAVVSMLRTSKARTRSDETSPAHTH</sequence>
<dbReference type="InterPro" id="IPR005829">
    <property type="entry name" value="Sugar_transporter_CS"/>
</dbReference>
<evidence type="ECO:0000256" key="2">
    <source>
        <dbReference type="ARBA" id="ARBA00022448"/>
    </source>
</evidence>
<proteinExistence type="predicted"/>
<dbReference type="Gene3D" id="1.20.1250.20">
    <property type="entry name" value="MFS general substrate transporter like domains"/>
    <property type="match status" value="1"/>
</dbReference>
<comment type="subcellular location">
    <subcellularLocation>
        <location evidence="1">Cell membrane</location>
        <topology evidence="1">Multi-pass membrane protein</topology>
    </subcellularLocation>
</comment>
<dbReference type="InterPro" id="IPR004638">
    <property type="entry name" value="EmrB-like"/>
</dbReference>
<evidence type="ECO:0000313" key="9">
    <source>
        <dbReference type="EMBL" id="GII36718.1"/>
    </source>
</evidence>
<dbReference type="InterPro" id="IPR036259">
    <property type="entry name" value="MFS_trans_sf"/>
</dbReference>
<dbReference type="RefSeq" id="WP_204072445.1">
    <property type="nucleotide sequence ID" value="NZ_BAABHI010000014.1"/>
</dbReference>
<dbReference type="GO" id="GO:0022857">
    <property type="term" value="F:transmembrane transporter activity"/>
    <property type="evidence" value="ECO:0007669"/>
    <property type="project" value="InterPro"/>
</dbReference>
<feature type="transmembrane region" description="Helical" evidence="7">
    <location>
        <begin position="177"/>
        <end position="198"/>
    </location>
</feature>
<protein>
    <submittedName>
        <fullName evidence="9">MFS transporter</fullName>
    </submittedName>
</protein>
<evidence type="ECO:0000256" key="3">
    <source>
        <dbReference type="ARBA" id="ARBA00022475"/>
    </source>
</evidence>
<keyword evidence="4 7" id="KW-0812">Transmembrane</keyword>
<evidence type="ECO:0000256" key="6">
    <source>
        <dbReference type="ARBA" id="ARBA00023136"/>
    </source>
</evidence>
<dbReference type="CDD" id="cd17321">
    <property type="entry name" value="MFS_MMR_MDR_like"/>
    <property type="match status" value="1"/>
</dbReference>
<feature type="transmembrane region" description="Helical" evidence="7">
    <location>
        <begin position="378"/>
        <end position="399"/>
    </location>
</feature>
<dbReference type="GO" id="GO:0005886">
    <property type="term" value="C:plasma membrane"/>
    <property type="evidence" value="ECO:0007669"/>
    <property type="project" value="UniProtKB-SubCell"/>
</dbReference>
<accession>A0A8J3U1A8</accession>
<dbReference type="NCBIfam" id="TIGR00711">
    <property type="entry name" value="efflux_EmrB"/>
    <property type="match status" value="1"/>
</dbReference>
<dbReference type="Pfam" id="PF07690">
    <property type="entry name" value="MFS_1"/>
    <property type="match status" value="1"/>
</dbReference>
<keyword evidence="10" id="KW-1185">Reference proteome</keyword>
<keyword evidence="6 7" id="KW-0472">Membrane</keyword>
<evidence type="ECO:0000313" key="10">
    <source>
        <dbReference type="Proteomes" id="UP000622547"/>
    </source>
</evidence>
<dbReference type="EMBL" id="BOOP01000006">
    <property type="protein sequence ID" value="GII36718.1"/>
    <property type="molecule type" value="Genomic_DNA"/>
</dbReference>
<feature type="transmembrane region" description="Helical" evidence="7">
    <location>
        <begin position="316"/>
        <end position="337"/>
    </location>
</feature>
<name>A0A8J3U1A8_9ACTN</name>
<keyword evidence="5 7" id="KW-1133">Transmembrane helix</keyword>
<keyword evidence="3" id="KW-1003">Cell membrane</keyword>
<evidence type="ECO:0000256" key="7">
    <source>
        <dbReference type="SAM" id="Phobius"/>
    </source>
</evidence>
<dbReference type="Gene3D" id="1.20.1720.10">
    <property type="entry name" value="Multidrug resistance protein D"/>
    <property type="match status" value="1"/>
</dbReference>
<feature type="transmembrane region" description="Helical" evidence="7">
    <location>
        <begin position="22"/>
        <end position="46"/>
    </location>
</feature>
<feature type="transmembrane region" description="Helical" evidence="7">
    <location>
        <begin position="90"/>
        <end position="116"/>
    </location>
</feature>
<feature type="transmembrane region" description="Helical" evidence="7">
    <location>
        <begin position="210"/>
        <end position="230"/>
    </location>
</feature>
<feature type="transmembrane region" description="Helical" evidence="7">
    <location>
        <begin position="420"/>
        <end position="439"/>
    </location>
</feature>
<feature type="transmembrane region" description="Helical" evidence="7">
    <location>
        <begin position="459"/>
        <end position="483"/>
    </location>
</feature>
<dbReference type="Proteomes" id="UP000622547">
    <property type="component" value="Unassembled WGS sequence"/>
</dbReference>
<evidence type="ECO:0000256" key="4">
    <source>
        <dbReference type="ARBA" id="ARBA00022692"/>
    </source>
</evidence>
<feature type="transmembrane region" description="Helical" evidence="7">
    <location>
        <begin position="281"/>
        <end position="304"/>
    </location>
</feature>
<keyword evidence="2" id="KW-0813">Transport</keyword>